<gene>
    <name evidence="2" type="ORF">KIPB_010106</name>
</gene>
<evidence type="ECO:0000313" key="2">
    <source>
        <dbReference type="EMBL" id="GIQ87956.1"/>
    </source>
</evidence>
<sequence>MQTRLVTVTDILTTSHGGKGMPMGGILHPAAPGKEEALIDPLGGSAYPTRDSLLLAAQRSVAQLAAGAMTRICAERDWEMDDILVAAWHAFDVHFSHGDGLSDNELELLDQVIGSGMGLDIRDLAFIAIHSGDDEPDHFDLGEVDEEALDAVFQDPFHTIQRLTQLCRRETQSQSASASASPSHEPLHQPC</sequence>
<protein>
    <submittedName>
        <fullName evidence="2">Uncharacterized protein</fullName>
    </submittedName>
</protein>
<dbReference type="AlphaFoldDB" id="A0A9K3GMK7"/>
<evidence type="ECO:0000256" key="1">
    <source>
        <dbReference type="SAM" id="MobiDB-lite"/>
    </source>
</evidence>
<reference evidence="2 3" key="1">
    <citation type="journal article" date="2018" name="PLoS ONE">
        <title>The draft genome of Kipferlia bialata reveals reductive genome evolution in fornicate parasites.</title>
        <authorList>
            <person name="Tanifuji G."/>
            <person name="Takabayashi S."/>
            <person name="Kume K."/>
            <person name="Takagi M."/>
            <person name="Nakayama T."/>
            <person name="Kamikawa R."/>
            <person name="Inagaki Y."/>
            <person name="Hashimoto T."/>
        </authorList>
    </citation>
    <scope>NUCLEOTIDE SEQUENCE [LARGE SCALE GENOMIC DNA]</scope>
    <source>
        <strain evidence="2">NY0173</strain>
    </source>
</reference>
<keyword evidence="3" id="KW-1185">Reference proteome</keyword>
<proteinExistence type="predicted"/>
<evidence type="ECO:0000313" key="3">
    <source>
        <dbReference type="Proteomes" id="UP000265618"/>
    </source>
</evidence>
<comment type="caution">
    <text evidence="2">The sequence shown here is derived from an EMBL/GenBank/DDBJ whole genome shotgun (WGS) entry which is preliminary data.</text>
</comment>
<name>A0A9K3GMK7_9EUKA</name>
<dbReference type="EMBL" id="BDIP01003642">
    <property type="protein sequence ID" value="GIQ87956.1"/>
    <property type="molecule type" value="Genomic_DNA"/>
</dbReference>
<organism evidence="2 3">
    <name type="scientific">Kipferlia bialata</name>
    <dbReference type="NCBI Taxonomy" id="797122"/>
    <lineage>
        <taxon>Eukaryota</taxon>
        <taxon>Metamonada</taxon>
        <taxon>Carpediemonas-like organisms</taxon>
        <taxon>Kipferlia</taxon>
    </lineage>
</organism>
<feature type="compositionally biased region" description="Low complexity" evidence="1">
    <location>
        <begin position="172"/>
        <end position="183"/>
    </location>
</feature>
<feature type="region of interest" description="Disordered" evidence="1">
    <location>
        <begin position="171"/>
        <end position="191"/>
    </location>
</feature>
<accession>A0A9K3GMK7</accession>
<dbReference type="Proteomes" id="UP000265618">
    <property type="component" value="Unassembled WGS sequence"/>
</dbReference>